<dbReference type="InterPro" id="IPR032675">
    <property type="entry name" value="LRR_dom_sf"/>
</dbReference>
<dbReference type="InterPro" id="IPR027417">
    <property type="entry name" value="P-loop_NTPase"/>
</dbReference>
<evidence type="ECO:0000313" key="10">
    <source>
        <dbReference type="EMBL" id="KAG8372007.1"/>
    </source>
</evidence>
<keyword evidence="4" id="KW-0611">Plant defense</keyword>
<dbReference type="InterPro" id="IPR050905">
    <property type="entry name" value="Plant_NBS-LRR"/>
</dbReference>
<evidence type="ECO:0000256" key="2">
    <source>
        <dbReference type="ARBA" id="ARBA00022614"/>
    </source>
</evidence>
<organism evidence="10 11">
    <name type="scientific">Buddleja alternifolia</name>
    <dbReference type="NCBI Taxonomy" id="168488"/>
    <lineage>
        <taxon>Eukaryota</taxon>
        <taxon>Viridiplantae</taxon>
        <taxon>Streptophyta</taxon>
        <taxon>Embryophyta</taxon>
        <taxon>Tracheophyta</taxon>
        <taxon>Spermatophyta</taxon>
        <taxon>Magnoliopsida</taxon>
        <taxon>eudicotyledons</taxon>
        <taxon>Gunneridae</taxon>
        <taxon>Pentapetalae</taxon>
        <taxon>asterids</taxon>
        <taxon>lamiids</taxon>
        <taxon>Lamiales</taxon>
        <taxon>Scrophulariaceae</taxon>
        <taxon>Buddlejeae</taxon>
        <taxon>Buddleja</taxon>
    </lineage>
</organism>
<dbReference type="InterPro" id="IPR042197">
    <property type="entry name" value="Apaf_helical"/>
</dbReference>
<dbReference type="GO" id="GO:0043531">
    <property type="term" value="F:ADP binding"/>
    <property type="evidence" value="ECO:0007669"/>
    <property type="project" value="InterPro"/>
</dbReference>
<feature type="domain" description="Disease resistance protein At4g27190-like leucine-rich repeats" evidence="9">
    <location>
        <begin position="934"/>
        <end position="1059"/>
    </location>
</feature>
<dbReference type="Gene3D" id="1.10.10.10">
    <property type="entry name" value="Winged helix-like DNA-binding domain superfamily/Winged helix DNA-binding domain"/>
    <property type="match status" value="1"/>
</dbReference>
<keyword evidence="11" id="KW-1185">Reference proteome</keyword>
<feature type="region of interest" description="Disordered" evidence="7">
    <location>
        <begin position="1175"/>
        <end position="1207"/>
    </location>
</feature>
<dbReference type="GO" id="GO:0006952">
    <property type="term" value="P:defense response"/>
    <property type="evidence" value="ECO:0007669"/>
    <property type="project" value="UniProtKB-KW"/>
</dbReference>
<comment type="caution">
    <text evidence="10">The sequence shown here is derived from an EMBL/GenBank/DDBJ whole genome shotgun (WGS) entry which is preliminary data.</text>
</comment>
<dbReference type="InterPro" id="IPR057135">
    <property type="entry name" value="At4g27190-like_LRR"/>
</dbReference>
<protein>
    <recommendedName>
        <fullName evidence="12">AAA+ ATPase domain-containing protein</fullName>
    </recommendedName>
</protein>
<dbReference type="SUPFAM" id="SSF52540">
    <property type="entry name" value="P-loop containing nucleoside triphosphate hydrolases"/>
    <property type="match status" value="1"/>
</dbReference>
<evidence type="ECO:0008006" key="12">
    <source>
        <dbReference type="Google" id="ProtNLM"/>
    </source>
</evidence>
<accession>A0AAV6WUS5</accession>
<feature type="compositionally biased region" description="Basic and acidic residues" evidence="7">
    <location>
        <begin position="1175"/>
        <end position="1190"/>
    </location>
</feature>
<keyword evidence="3" id="KW-0677">Repeat</keyword>
<evidence type="ECO:0000313" key="11">
    <source>
        <dbReference type="Proteomes" id="UP000826271"/>
    </source>
</evidence>
<dbReference type="Gene3D" id="3.80.10.10">
    <property type="entry name" value="Ribonuclease Inhibitor"/>
    <property type="match status" value="3"/>
</dbReference>
<dbReference type="AlphaFoldDB" id="A0AAV6WUS5"/>
<keyword evidence="5" id="KW-0547">Nucleotide-binding</keyword>
<dbReference type="InterPro" id="IPR002182">
    <property type="entry name" value="NB-ARC"/>
</dbReference>
<evidence type="ECO:0000256" key="6">
    <source>
        <dbReference type="SAM" id="Coils"/>
    </source>
</evidence>
<feature type="coiled-coil region" evidence="6">
    <location>
        <begin position="40"/>
        <end position="67"/>
    </location>
</feature>
<dbReference type="PRINTS" id="PR00364">
    <property type="entry name" value="DISEASERSIST"/>
</dbReference>
<dbReference type="InterPro" id="IPR036388">
    <property type="entry name" value="WH-like_DNA-bd_sf"/>
</dbReference>
<evidence type="ECO:0000256" key="1">
    <source>
        <dbReference type="ARBA" id="ARBA00008894"/>
    </source>
</evidence>
<evidence type="ECO:0000259" key="9">
    <source>
        <dbReference type="Pfam" id="PF23247"/>
    </source>
</evidence>
<sequence length="1207" mass="136847">MAAVVGIVASLVGPAIELGKLIVTPIKRQFNYLCCFTSNIQSLKDEAEKLNDARAGLQFRVTAAENNVEVILPEVERWLTRANENQIITSGIEAEIANVKKDFLSMKLRCLLSRKAKKTTEATKKLHGECNFNPISQPAPPPAMGPIQIGETYEFETRKKIEEDIMEALRGGEINMLGICGMGGVGKTTMAKRIMKRVRAEDLFDEILMVVVSQPVHMSKIQLGISEYLGLKLEEESLSARAHKLHARLMGTKRTLVVLDDVWEIPKLEELGIPSGVKECRILLTSRNIDVFKAMKVKNFFGLPILSETEASFLFKENVGTCVDGQHLATKAEEVVKECKGLPVALVTVGRALKDKTTQHSWEDALQQLKSSNPKDMPGVLPDVYNPIKLSYKFLDNQHARYVFLLCSLFPEDCDVNLELLTWYIMGLGVLERIRNLGEASNRVRSLVDLLKNRFLLQDGSNEHYVKMHDVVRDVAIFIASGERLVDSNFSSIDWWLEHSDSDCNWTSVFPIERIQLPIVLEVPNLRLLLIHSRYGIGIQMHDYFFEVMKKLNVLSLRNISFKPEALQFLKNLKALNLERCTLESVFVVGQLLNLQILRCHSCYSITELPAEIGRLIHLRLLDFSDCTSLKRVVPGVLSSLVRLEELKMIGSFKGWEADKNGKERRNNASLNELESLSNLTCLEIEIDDCALAAEEICLSSKIVKYDIRFNLRYPPRQFEKRGMYLKWPREIRLGNWIHIFLRSTEFLYLAGDGSNSLDLAQVQEIKMFDFRKCSTVKKLVSTKSIDWRFGVFPVLESLVLEKLPNLEEICDGPIQARSNSFNNLTSIYIWECDKLRNLFPLKMAKDGLSQLKELEIRMCLMMEEVFSNDGEEGHITFPKLKKLSLANLPRLTTFCKGIDCPVLTQMDIIDCPKLASFVSSIGNCNQKVTFGSLQTLDIRGHENISNLWCHKIPPGFFSKLIELNINKCGSIRSLFSSSMVRNLVNLKTLSIRNCNEIVKVIGDDEENVCENSQLIFPSLEELWLRSLPNLVNFCGWRCALQLSSLSNINIYDCPRMESFTMGSLTTPKLERLDVENCKGIEEVFFNVNKYDGKCHVTLFPELKNLSLTCLPNLTTFYKGIESIEFPLLTDMYISCPNLTGFATSSVAGHSDDSFHLFCNQKVTFGSLKKLNIEESNKEDQEDGKHLKVETEEEEMEQAAEENCSSK</sequence>
<evidence type="ECO:0000256" key="5">
    <source>
        <dbReference type="ARBA" id="ARBA00022840"/>
    </source>
</evidence>
<comment type="similarity">
    <text evidence="1">Belongs to the disease resistance NB-LRR family.</text>
</comment>
<dbReference type="Proteomes" id="UP000826271">
    <property type="component" value="Unassembled WGS sequence"/>
</dbReference>
<evidence type="ECO:0000259" key="8">
    <source>
        <dbReference type="Pfam" id="PF00931"/>
    </source>
</evidence>
<dbReference type="Pfam" id="PF23247">
    <property type="entry name" value="LRR_RPS2"/>
    <property type="match status" value="3"/>
</dbReference>
<feature type="domain" description="Disease resistance protein At4g27190-like leucine-rich repeats" evidence="9">
    <location>
        <begin position="768"/>
        <end position="860"/>
    </location>
</feature>
<dbReference type="Gene3D" id="1.10.8.430">
    <property type="entry name" value="Helical domain of apoptotic protease-activating factors"/>
    <property type="match status" value="1"/>
</dbReference>
<dbReference type="EMBL" id="WHWC01000012">
    <property type="protein sequence ID" value="KAG8372007.1"/>
    <property type="molecule type" value="Genomic_DNA"/>
</dbReference>
<dbReference type="Gene3D" id="3.40.50.300">
    <property type="entry name" value="P-loop containing nucleotide triphosphate hydrolases"/>
    <property type="match status" value="1"/>
</dbReference>
<keyword evidence="6" id="KW-0175">Coiled coil</keyword>
<keyword evidence="2" id="KW-0433">Leucine-rich repeat</keyword>
<name>A0AAV6WUS5_9LAMI</name>
<reference evidence="10" key="1">
    <citation type="submission" date="2019-10" db="EMBL/GenBank/DDBJ databases">
        <authorList>
            <person name="Zhang R."/>
            <person name="Pan Y."/>
            <person name="Wang J."/>
            <person name="Ma R."/>
            <person name="Yu S."/>
        </authorList>
    </citation>
    <scope>NUCLEOTIDE SEQUENCE</scope>
    <source>
        <strain evidence="10">LA-IB0</strain>
        <tissue evidence="10">Leaf</tissue>
    </source>
</reference>
<evidence type="ECO:0000256" key="4">
    <source>
        <dbReference type="ARBA" id="ARBA00022821"/>
    </source>
</evidence>
<dbReference type="PANTHER" id="PTHR33463">
    <property type="entry name" value="NB-ARC DOMAIN-CONTAINING PROTEIN-RELATED"/>
    <property type="match status" value="1"/>
</dbReference>
<feature type="domain" description="Disease resistance protein At4g27190-like leucine-rich repeats" evidence="9">
    <location>
        <begin position="1069"/>
        <end position="1148"/>
    </location>
</feature>
<feature type="compositionally biased region" description="Acidic residues" evidence="7">
    <location>
        <begin position="1191"/>
        <end position="1200"/>
    </location>
</feature>
<proteinExistence type="inferred from homology"/>
<dbReference type="Pfam" id="PF00931">
    <property type="entry name" value="NB-ARC"/>
    <property type="match status" value="1"/>
</dbReference>
<evidence type="ECO:0000256" key="7">
    <source>
        <dbReference type="SAM" id="MobiDB-lite"/>
    </source>
</evidence>
<dbReference type="GO" id="GO:0005524">
    <property type="term" value="F:ATP binding"/>
    <property type="evidence" value="ECO:0007669"/>
    <property type="project" value="UniProtKB-KW"/>
</dbReference>
<keyword evidence="5" id="KW-0067">ATP-binding</keyword>
<feature type="domain" description="NB-ARC" evidence="8">
    <location>
        <begin position="162"/>
        <end position="320"/>
    </location>
</feature>
<dbReference type="PANTHER" id="PTHR33463:SF198">
    <property type="entry name" value="RPP4C3"/>
    <property type="match status" value="1"/>
</dbReference>
<gene>
    <name evidence="10" type="ORF">BUALT_Bualt12G0021900</name>
</gene>
<dbReference type="SUPFAM" id="SSF52058">
    <property type="entry name" value="L domain-like"/>
    <property type="match status" value="2"/>
</dbReference>
<evidence type="ECO:0000256" key="3">
    <source>
        <dbReference type="ARBA" id="ARBA00022737"/>
    </source>
</evidence>